<dbReference type="SMART" id="SM00192">
    <property type="entry name" value="LDLa"/>
    <property type="match status" value="1"/>
</dbReference>
<dbReference type="InterPro" id="IPR017441">
    <property type="entry name" value="Protein_kinase_ATP_BS"/>
</dbReference>
<dbReference type="GO" id="GO:0045664">
    <property type="term" value="P:regulation of neuron differentiation"/>
    <property type="evidence" value="ECO:0007669"/>
    <property type="project" value="TreeGrafter"/>
</dbReference>
<feature type="compositionally biased region" description="Polar residues" evidence="19">
    <location>
        <begin position="1746"/>
        <end position="1760"/>
    </location>
</feature>
<evidence type="ECO:0000256" key="7">
    <source>
        <dbReference type="ARBA" id="ARBA00022777"/>
    </source>
</evidence>
<feature type="domain" description="MAM" evidence="22">
    <location>
        <begin position="585"/>
        <end position="771"/>
    </location>
</feature>
<keyword evidence="3" id="KW-0808">Transferase</keyword>
<feature type="compositionally biased region" description="Basic and acidic residues" evidence="19">
    <location>
        <begin position="282"/>
        <end position="293"/>
    </location>
</feature>
<evidence type="ECO:0000313" key="23">
    <source>
        <dbReference type="EnsemblMetazoa" id="ACUA015390-PA"/>
    </source>
</evidence>
<sequence length="1932" mass="208299">MAPVSERRKVCSRSVRFRSSVLLFGTFLAVSTGLFFAPTVHGQRPLGNSTFGASHNSSGVINVHPVLTTSTTSTEPPRSMFPASASGFEDSFEDDSSDLEEHDHDEHEHEHEQHHLEHGGGGVGHSSGGGGIGAFPQPNEINAGASRNGGHDGAPIGSRQPGTRLINPYFPTPASTQGGSKTTEPQNRRGFNPARPGRGRKTSPINVLRQMNKASTNMNGLDSGGEPISYGSTTHRRGQTVHHAGADAYGQENAGERDASGRAGEETDARGGTVQQGGGRGAAEHSNRGRSDVGRGLGIIMQSPGYFTAGSSYSRQGDDPLRTLRARYNEERYHNSVPDQGSEMDEILGMKCNFETECAWTWDEMDQHGFQVVTGMNLTESNRTGLMPGPGADPAHNANGHFLHLRLTQDSQPQILTSPVFGATKENCYLEVFTHQSAMHHGSIRIVIETIGNQESSWVPAEIMGNDLRRWQLNTFRIDRISKDFKVLFEVVPNKLGGQARGHVSIDNLRMVNCFPDSISTNNCSYSQVQCTASKVPVCIKTPKICDITIDCDDSEDETLNCVQNKKRLMTHLFLNFVDKIPFGGRCDFESGWCGWQNYGNVILSWARHSGPTPTEKTGPDMDHTHENSNVTGYYMFVNMNQHANDSEKRTLVGLASNAIMNSVVFNPPPLVHMNASSPYRNSCVIRFYVHQYGMNPGSINLSSVEIREKENFTTTLWWSSKNLGEDWVRVDIILPNITTKYYLQFEARMGMRIFSDVAIDDFSLSPECFGLNIPAEHLQGYNYWDPRIGGAKLPHKDFIGKSYLELNTCGAKGQHGPTPGDCLSSYNNTEAFSAVHVIDSHPFKGIQAWKVPNEGYYTIIAKGAGGGLGSGGVGSSRGAMVLSVLELHKDEEIYILVGQSGEHACIKSMGYRDESCEMRNKQLNMDTWMHSKTQQVKNTIIEEGAGGGGGGTYVFLLNSANTAVPLLVAGGGGGLGVGRYLDDDIQHGKKYQSYKKDVSGTAHGESTRQAGPGGGWRAQADMGLDAHYGASLLEGGRGGLPCYTPRGTHGQGGFGGGGGGCDTGGGGGGYSGGDTMINSTNGEGGSSFMASKRNVPELSMEFTGANGGHGAVLIIPAIQGCGCDYRCVALDEYRATVGCICPDGWTLKPDNYTACECEYSSSRVKELSLTSFLSSIPVPTETVEMKYLIMFFVVVVLVLCAALASLILILYNRYQRKRQAALRHKMLLEQDLQLSRLRSTADDSALTNFNPNYGCDGILNGNVDVKSLPQVARESLRLVKALGQGAFGEVYQGLYRHRDGDAVEMPVAVKTLPEMSTGQAESDFLMEAAIMAKFNHPNIVHLIGVCFDRHPRFIVLELLAGGDLKNFLREGRNKPERPSPLTMKDLIFCALDVAKGCRYMESKRFIHRDIAARNCLLSSKGPGRVVKIADFGMARDIYRSDYYRKGGKAMLPIKWMPPEAFLDGIFTSKTDVWSFGVLLWEVFSLGLMPYTGLPNRDVMQLVTGGGRLDAPQGCPMAAYRIMADCWNPTPEERPSFSNLLERLTTCTQDPEVMNAPLPSFFRPPSNERDTTIMRPPGNDDFCLQVPNSSDYLIPLPGPRSVAERLLSEATGVTIPDSIMTCTPPKNASPRIVNGHTVMVSNALVGHGAPQQQPLTTVTDGACWETSFIRKHPGQACPAGVPLPPPPVLDPADAVHPPNGPPLPPPVPDVADKLISLDTPQQTPTTIQPPISFSNPVIGELGDGSNPGQTNGGPMTNGNGHNHGPPMVESPMETAKLLSSIPPPITLDPAALSMQQNHVVGTSYANIRMMSNANGNGSNHSHTNHNNNNHGDHNVIVDKLTGTGGIVMTGLTGYSNGPTGNGGVNGGNGGANGGNHSTNGHHVHHGGNGGNGGGDKGSVGAGQDPSRQAAPFTIQTFSERYISPENHSEISC</sequence>
<feature type="compositionally biased region" description="Gly residues" evidence="19">
    <location>
        <begin position="119"/>
        <end position="133"/>
    </location>
</feature>
<dbReference type="Gene3D" id="3.30.200.20">
    <property type="entry name" value="Phosphorylase Kinase, domain 1"/>
    <property type="match status" value="1"/>
</dbReference>
<reference evidence="23" key="2">
    <citation type="submission" date="2020-05" db="UniProtKB">
        <authorList>
            <consortium name="EnsemblMetazoa"/>
        </authorList>
    </citation>
    <scope>IDENTIFICATION</scope>
    <source>
        <strain evidence="23">A-37</strain>
    </source>
</reference>
<dbReference type="InterPro" id="IPR001245">
    <property type="entry name" value="Ser-Thr/Tyr_kinase_cat_dom"/>
</dbReference>
<feature type="domain" description="Protein kinase" evidence="21">
    <location>
        <begin position="1277"/>
        <end position="1553"/>
    </location>
</feature>
<dbReference type="CDD" id="cd05036">
    <property type="entry name" value="PTKc_ALK_LTK"/>
    <property type="match status" value="1"/>
</dbReference>
<dbReference type="SUPFAM" id="SSF56112">
    <property type="entry name" value="Protein kinase-like (PK-like)"/>
    <property type="match status" value="1"/>
</dbReference>
<keyword evidence="6 17" id="KW-0547">Nucleotide-binding</keyword>
<dbReference type="InterPro" id="IPR002172">
    <property type="entry name" value="LDrepeatLR_classA_rpt"/>
</dbReference>
<dbReference type="EC" id="2.7.10.1" evidence="18"/>
<dbReference type="Pfam" id="PF12810">
    <property type="entry name" value="ALK_LTK_GRD"/>
    <property type="match status" value="1"/>
</dbReference>
<dbReference type="CDD" id="cd00112">
    <property type="entry name" value="LDLa"/>
    <property type="match status" value="1"/>
</dbReference>
<name>A0A182MD51_9DIPT</name>
<protein>
    <recommendedName>
        <fullName evidence="18">Tyrosine-protein kinase receptor</fullName>
        <ecNumber evidence="18">2.7.10.1</ecNumber>
    </recommendedName>
</protein>
<keyword evidence="7" id="KW-0418">Kinase</keyword>
<evidence type="ECO:0000256" key="19">
    <source>
        <dbReference type="SAM" id="MobiDB-lite"/>
    </source>
</evidence>
<evidence type="ECO:0000256" key="17">
    <source>
        <dbReference type="PROSITE-ProRule" id="PRU10141"/>
    </source>
</evidence>
<evidence type="ECO:0000256" key="16">
    <source>
        <dbReference type="PROSITE-ProRule" id="PRU00124"/>
    </source>
</evidence>
<feature type="region of interest" description="Disordered" evidence="19">
    <location>
        <begin position="1810"/>
        <end position="1837"/>
    </location>
</feature>
<dbReference type="InterPro" id="IPR000719">
    <property type="entry name" value="Prot_kinase_dom"/>
</dbReference>
<feature type="region of interest" description="Disordered" evidence="19">
    <location>
        <begin position="1741"/>
        <end position="1770"/>
    </location>
</feature>
<comment type="subcellular location">
    <subcellularLocation>
        <location evidence="1">Cell membrane</location>
        <topology evidence="1">Single-pass type I membrane protein</topology>
    </subcellularLocation>
</comment>
<dbReference type="PROSITE" id="PS00107">
    <property type="entry name" value="PROTEIN_KINASE_ATP"/>
    <property type="match status" value="1"/>
</dbReference>
<organism evidence="23 24">
    <name type="scientific">Anopheles culicifacies</name>
    <dbReference type="NCBI Taxonomy" id="139723"/>
    <lineage>
        <taxon>Eukaryota</taxon>
        <taxon>Metazoa</taxon>
        <taxon>Ecdysozoa</taxon>
        <taxon>Arthropoda</taxon>
        <taxon>Hexapoda</taxon>
        <taxon>Insecta</taxon>
        <taxon>Pterygota</taxon>
        <taxon>Neoptera</taxon>
        <taxon>Endopterygota</taxon>
        <taxon>Diptera</taxon>
        <taxon>Nematocera</taxon>
        <taxon>Culicoidea</taxon>
        <taxon>Culicidae</taxon>
        <taxon>Anophelinae</taxon>
        <taxon>Anopheles</taxon>
        <taxon>culicifacies species complex</taxon>
    </lineage>
</organism>
<dbReference type="Pfam" id="PF00629">
    <property type="entry name" value="MAM"/>
    <property type="match status" value="2"/>
</dbReference>
<evidence type="ECO:0000256" key="3">
    <source>
        <dbReference type="ARBA" id="ARBA00022679"/>
    </source>
</evidence>
<dbReference type="SUPFAM" id="SSF49899">
    <property type="entry name" value="Concanavalin A-like lectins/glucanases"/>
    <property type="match status" value="2"/>
</dbReference>
<evidence type="ECO:0000313" key="24">
    <source>
        <dbReference type="Proteomes" id="UP000075883"/>
    </source>
</evidence>
<dbReference type="PROSITE" id="PS00109">
    <property type="entry name" value="PROTEIN_KINASE_TYR"/>
    <property type="match status" value="1"/>
</dbReference>
<dbReference type="FunFam" id="3.30.200.20:FF:000117">
    <property type="entry name" value="Tyrosine-protein kinase receptor"/>
    <property type="match status" value="1"/>
</dbReference>
<keyword evidence="10 20" id="KW-0472">Membrane</keyword>
<dbReference type="PANTHER" id="PTHR24416">
    <property type="entry name" value="TYROSINE-PROTEIN KINASE RECEPTOR"/>
    <property type="match status" value="1"/>
</dbReference>
<keyword evidence="14" id="KW-0325">Glycoprotein</keyword>
<keyword evidence="11" id="KW-0829">Tyrosine-protein kinase</keyword>
<evidence type="ECO:0000256" key="18">
    <source>
        <dbReference type="RuleBase" id="RU000312"/>
    </source>
</evidence>
<dbReference type="GO" id="GO:0004714">
    <property type="term" value="F:transmembrane receptor protein tyrosine kinase activity"/>
    <property type="evidence" value="ECO:0007669"/>
    <property type="project" value="UniProtKB-EC"/>
</dbReference>
<evidence type="ECO:0000256" key="12">
    <source>
        <dbReference type="ARBA" id="ARBA00023157"/>
    </source>
</evidence>
<dbReference type="InterPro" id="IPR000998">
    <property type="entry name" value="MAM_dom"/>
</dbReference>
<dbReference type="InterPro" id="IPR055163">
    <property type="entry name" value="ALK/LTK-like_GRD"/>
</dbReference>
<dbReference type="Gene3D" id="2.60.120.200">
    <property type="match status" value="2"/>
</dbReference>
<evidence type="ECO:0000256" key="11">
    <source>
        <dbReference type="ARBA" id="ARBA00023137"/>
    </source>
</evidence>
<feature type="region of interest" description="Disordered" evidence="19">
    <location>
        <begin position="68"/>
        <end position="296"/>
    </location>
</feature>
<dbReference type="GO" id="GO:0007169">
    <property type="term" value="P:cell surface receptor protein tyrosine kinase signaling pathway"/>
    <property type="evidence" value="ECO:0007669"/>
    <property type="project" value="InterPro"/>
</dbReference>
<dbReference type="VEuPathDB" id="VectorBase:ACUA015390"/>
<comment type="similarity">
    <text evidence="18">Belongs to the protein kinase superfamily. Tyr protein kinase family. Insulin receptor subfamily.</text>
</comment>
<dbReference type="InterPro" id="IPR011009">
    <property type="entry name" value="Kinase-like_dom_sf"/>
</dbReference>
<comment type="catalytic activity">
    <reaction evidence="15 18">
        <text>L-tyrosyl-[protein] + ATP = O-phospho-L-tyrosyl-[protein] + ADP + H(+)</text>
        <dbReference type="Rhea" id="RHEA:10596"/>
        <dbReference type="Rhea" id="RHEA-COMP:10136"/>
        <dbReference type="Rhea" id="RHEA-COMP:20101"/>
        <dbReference type="ChEBI" id="CHEBI:15378"/>
        <dbReference type="ChEBI" id="CHEBI:30616"/>
        <dbReference type="ChEBI" id="CHEBI:46858"/>
        <dbReference type="ChEBI" id="CHEBI:61978"/>
        <dbReference type="ChEBI" id="CHEBI:456216"/>
        <dbReference type="EC" id="2.7.10.1"/>
    </reaction>
</comment>
<keyword evidence="13 18" id="KW-0675">Receptor</keyword>
<reference evidence="24" key="1">
    <citation type="submission" date="2013-09" db="EMBL/GenBank/DDBJ databases">
        <title>The Genome Sequence of Anopheles culicifacies species A.</title>
        <authorList>
            <consortium name="The Broad Institute Genomics Platform"/>
            <person name="Neafsey D.E."/>
            <person name="Besansky N."/>
            <person name="Howell P."/>
            <person name="Walton C."/>
            <person name="Young S.K."/>
            <person name="Zeng Q."/>
            <person name="Gargeya S."/>
            <person name="Fitzgerald M."/>
            <person name="Haas B."/>
            <person name="Abouelleil A."/>
            <person name="Allen A.W."/>
            <person name="Alvarado L."/>
            <person name="Arachchi H.M."/>
            <person name="Berlin A.M."/>
            <person name="Chapman S.B."/>
            <person name="Gainer-Dewar J."/>
            <person name="Goldberg J."/>
            <person name="Griggs A."/>
            <person name="Gujja S."/>
            <person name="Hansen M."/>
            <person name="Howarth C."/>
            <person name="Imamovic A."/>
            <person name="Ireland A."/>
            <person name="Larimer J."/>
            <person name="McCowan C."/>
            <person name="Murphy C."/>
            <person name="Pearson M."/>
            <person name="Poon T.W."/>
            <person name="Priest M."/>
            <person name="Roberts A."/>
            <person name="Saif S."/>
            <person name="Shea T."/>
            <person name="Sisk P."/>
            <person name="Sykes S."/>
            <person name="Wortman J."/>
            <person name="Nusbaum C."/>
            <person name="Birren B."/>
        </authorList>
    </citation>
    <scope>NUCLEOTIDE SEQUENCE [LARGE SCALE GENOMIC DNA]</scope>
    <source>
        <strain evidence="24">A-37</strain>
    </source>
</reference>
<dbReference type="PROSITE" id="PS50068">
    <property type="entry name" value="LDLRA_2"/>
    <property type="match status" value="1"/>
</dbReference>
<evidence type="ECO:0000256" key="8">
    <source>
        <dbReference type="ARBA" id="ARBA00022840"/>
    </source>
</evidence>
<feature type="compositionally biased region" description="Low complexity" evidence="19">
    <location>
        <begin position="1811"/>
        <end position="1829"/>
    </location>
</feature>
<dbReference type="InterPro" id="IPR008266">
    <property type="entry name" value="Tyr_kinase_AS"/>
</dbReference>
<feature type="compositionally biased region" description="Gly residues" evidence="19">
    <location>
        <begin position="1859"/>
        <end position="1873"/>
    </location>
</feature>
<feature type="compositionally biased region" description="Basic and acidic residues" evidence="19">
    <location>
        <begin position="99"/>
        <end position="118"/>
    </location>
</feature>
<feature type="binding site" evidence="17">
    <location>
        <position position="1311"/>
    </location>
    <ligand>
        <name>ATP</name>
        <dbReference type="ChEBI" id="CHEBI:30616"/>
    </ligand>
</feature>
<feature type="region of interest" description="Disordered" evidence="19">
    <location>
        <begin position="1859"/>
        <end position="1907"/>
    </location>
</feature>
<keyword evidence="18" id="KW-0597">Phosphoprotein</keyword>
<comment type="caution">
    <text evidence="16">Lacks conserved residue(s) required for the propagation of feature annotation.</text>
</comment>
<evidence type="ECO:0000259" key="22">
    <source>
        <dbReference type="PROSITE" id="PS50060"/>
    </source>
</evidence>
<keyword evidence="9 20" id="KW-1133">Transmembrane helix</keyword>
<feature type="domain" description="MAM" evidence="22">
    <location>
        <begin position="350"/>
        <end position="516"/>
    </location>
</feature>
<feature type="compositionally biased region" description="Basic and acidic residues" evidence="19">
    <location>
        <begin position="254"/>
        <end position="269"/>
    </location>
</feature>
<dbReference type="PROSITE" id="PS50011">
    <property type="entry name" value="PROTEIN_KINASE_DOM"/>
    <property type="match status" value="1"/>
</dbReference>
<dbReference type="InterPro" id="IPR002011">
    <property type="entry name" value="Tyr_kinase_rcpt_2_CS"/>
</dbReference>
<keyword evidence="4 18" id="KW-0812">Transmembrane</keyword>
<dbReference type="GO" id="GO:0043235">
    <property type="term" value="C:receptor complex"/>
    <property type="evidence" value="ECO:0007669"/>
    <property type="project" value="TreeGrafter"/>
</dbReference>
<evidence type="ECO:0000256" key="15">
    <source>
        <dbReference type="ARBA" id="ARBA00051243"/>
    </source>
</evidence>
<dbReference type="InterPro" id="IPR050122">
    <property type="entry name" value="RTK"/>
</dbReference>
<feature type="region of interest" description="Disordered" evidence="19">
    <location>
        <begin position="996"/>
        <end position="1019"/>
    </location>
</feature>
<dbReference type="PROSITE" id="PS00239">
    <property type="entry name" value="RECEPTOR_TYR_KIN_II"/>
    <property type="match status" value="1"/>
</dbReference>
<dbReference type="EMBL" id="AXCM01005010">
    <property type="status" value="NOT_ANNOTATED_CDS"/>
    <property type="molecule type" value="Genomic_DNA"/>
</dbReference>
<evidence type="ECO:0000256" key="20">
    <source>
        <dbReference type="SAM" id="Phobius"/>
    </source>
</evidence>
<dbReference type="SMART" id="SM00219">
    <property type="entry name" value="TyrKc"/>
    <property type="match status" value="1"/>
</dbReference>
<dbReference type="GO" id="GO:0005524">
    <property type="term" value="F:ATP binding"/>
    <property type="evidence" value="ECO:0007669"/>
    <property type="project" value="UniProtKB-UniRule"/>
</dbReference>
<keyword evidence="2" id="KW-1003">Cell membrane</keyword>
<evidence type="ECO:0000256" key="2">
    <source>
        <dbReference type="ARBA" id="ARBA00022475"/>
    </source>
</evidence>
<keyword evidence="8 17" id="KW-0067">ATP-binding</keyword>
<feature type="compositionally biased region" description="Gly residues" evidence="19">
    <location>
        <begin position="1886"/>
        <end position="1900"/>
    </location>
</feature>
<proteinExistence type="inferred from homology"/>
<dbReference type="Proteomes" id="UP000075883">
    <property type="component" value="Unassembled WGS sequence"/>
</dbReference>
<accession>A0A182MD51</accession>
<dbReference type="PRINTS" id="PR00109">
    <property type="entry name" value="TYRKINASE"/>
</dbReference>
<dbReference type="InterPro" id="IPR020635">
    <property type="entry name" value="Tyr_kinase_cat_dom"/>
</dbReference>
<dbReference type="Gene3D" id="1.10.510.10">
    <property type="entry name" value="Transferase(Phosphotransferase) domain 1"/>
    <property type="match status" value="1"/>
</dbReference>
<dbReference type="FunFam" id="2.60.120.200:FF:000193">
    <property type="entry name" value="Tyrosine-protein kinase receptor"/>
    <property type="match status" value="1"/>
</dbReference>
<feature type="compositionally biased region" description="Polar residues" evidence="19">
    <location>
        <begin position="173"/>
        <end position="185"/>
    </location>
</feature>
<keyword evidence="24" id="KW-1185">Reference proteome</keyword>
<dbReference type="CDD" id="cd06263">
    <property type="entry name" value="MAM"/>
    <property type="match status" value="2"/>
</dbReference>
<dbReference type="Pfam" id="PF07714">
    <property type="entry name" value="PK_Tyr_Ser-Thr"/>
    <property type="match status" value="1"/>
</dbReference>
<dbReference type="STRING" id="139723.A0A182MD51"/>
<evidence type="ECO:0000256" key="9">
    <source>
        <dbReference type="ARBA" id="ARBA00022989"/>
    </source>
</evidence>
<keyword evidence="12" id="KW-1015">Disulfide bond</keyword>
<dbReference type="GO" id="GO:0005886">
    <property type="term" value="C:plasma membrane"/>
    <property type="evidence" value="ECO:0007669"/>
    <property type="project" value="UniProtKB-SubCell"/>
</dbReference>
<evidence type="ECO:0000259" key="21">
    <source>
        <dbReference type="PROSITE" id="PS50011"/>
    </source>
</evidence>
<dbReference type="SMART" id="SM00137">
    <property type="entry name" value="MAM"/>
    <property type="match status" value="1"/>
</dbReference>
<feature type="transmembrane region" description="Helical" evidence="20">
    <location>
        <begin position="1188"/>
        <end position="1212"/>
    </location>
</feature>
<dbReference type="FunFam" id="1.10.510.10:FF:000113">
    <property type="entry name" value="Tyrosine-protein kinase receptor"/>
    <property type="match status" value="1"/>
</dbReference>
<evidence type="ECO:0000256" key="1">
    <source>
        <dbReference type="ARBA" id="ARBA00004251"/>
    </source>
</evidence>
<evidence type="ECO:0000256" key="4">
    <source>
        <dbReference type="ARBA" id="ARBA00022692"/>
    </source>
</evidence>
<dbReference type="PANTHER" id="PTHR24416:SF604">
    <property type="entry name" value="RECEPTOR PROTEIN-TYROSINE KINASE"/>
    <property type="match status" value="1"/>
</dbReference>
<dbReference type="InterPro" id="IPR013320">
    <property type="entry name" value="ConA-like_dom_sf"/>
</dbReference>
<evidence type="ECO:0000256" key="5">
    <source>
        <dbReference type="ARBA" id="ARBA00022729"/>
    </source>
</evidence>
<keyword evidence="5" id="KW-0732">Signal</keyword>
<dbReference type="PROSITE" id="PS50060">
    <property type="entry name" value="MAM_2"/>
    <property type="match status" value="2"/>
</dbReference>
<evidence type="ECO:0000256" key="13">
    <source>
        <dbReference type="ARBA" id="ARBA00023170"/>
    </source>
</evidence>
<evidence type="ECO:0000256" key="10">
    <source>
        <dbReference type="ARBA" id="ARBA00023136"/>
    </source>
</evidence>
<dbReference type="EnsemblMetazoa" id="ACUA015390-RA">
    <property type="protein sequence ID" value="ACUA015390-PA"/>
    <property type="gene ID" value="ACUA015390"/>
</dbReference>
<evidence type="ECO:0000256" key="14">
    <source>
        <dbReference type="ARBA" id="ARBA00023180"/>
    </source>
</evidence>
<evidence type="ECO:0000256" key="6">
    <source>
        <dbReference type="ARBA" id="ARBA00022741"/>
    </source>
</evidence>